<accession>A0ABP0EPU6</accession>
<keyword evidence="8" id="KW-1185">Reference proteome</keyword>
<evidence type="ECO:0000256" key="5">
    <source>
        <dbReference type="SAM" id="MobiDB-lite"/>
    </source>
</evidence>
<reference evidence="7 8" key="1">
    <citation type="submission" date="2024-01" db="EMBL/GenBank/DDBJ databases">
        <authorList>
            <consortium name="Genoscope - CEA"/>
            <person name="William W."/>
        </authorList>
    </citation>
    <scope>NUCLEOTIDE SEQUENCE [LARGE SCALE GENOMIC DNA]</scope>
    <source>
        <strain evidence="7 8">29B2s-10</strain>
    </source>
</reference>
<dbReference type="InterPro" id="IPR003656">
    <property type="entry name" value="Znf_BED"/>
</dbReference>
<feature type="compositionally biased region" description="Polar residues" evidence="5">
    <location>
        <begin position="100"/>
        <end position="115"/>
    </location>
</feature>
<dbReference type="PROSITE" id="PS50808">
    <property type="entry name" value="ZF_BED"/>
    <property type="match status" value="1"/>
</dbReference>
<evidence type="ECO:0000256" key="2">
    <source>
        <dbReference type="ARBA" id="ARBA00022771"/>
    </source>
</evidence>
<evidence type="ECO:0000256" key="1">
    <source>
        <dbReference type="ARBA" id="ARBA00022723"/>
    </source>
</evidence>
<organism evidence="7 8">
    <name type="scientific">[Candida] anglica</name>
    <dbReference type="NCBI Taxonomy" id="148631"/>
    <lineage>
        <taxon>Eukaryota</taxon>
        <taxon>Fungi</taxon>
        <taxon>Dikarya</taxon>
        <taxon>Ascomycota</taxon>
        <taxon>Saccharomycotina</taxon>
        <taxon>Pichiomycetes</taxon>
        <taxon>Debaryomycetaceae</taxon>
        <taxon>Kurtzmaniella</taxon>
    </lineage>
</organism>
<gene>
    <name evidence="7" type="ORF">CAAN4_H12706</name>
</gene>
<feature type="region of interest" description="Disordered" evidence="5">
    <location>
        <begin position="1"/>
        <end position="116"/>
    </location>
</feature>
<feature type="domain" description="BED-type" evidence="6">
    <location>
        <begin position="138"/>
        <end position="193"/>
    </location>
</feature>
<name>A0ABP0EPU6_9ASCO</name>
<evidence type="ECO:0000256" key="4">
    <source>
        <dbReference type="PROSITE-ProRule" id="PRU00027"/>
    </source>
</evidence>
<feature type="compositionally biased region" description="Low complexity" evidence="5">
    <location>
        <begin position="21"/>
        <end position="99"/>
    </location>
</feature>
<evidence type="ECO:0000313" key="8">
    <source>
        <dbReference type="Proteomes" id="UP001497600"/>
    </source>
</evidence>
<keyword evidence="2 4" id="KW-0863">Zinc-finger</keyword>
<evidence type="ECO:0000256" key="3">
    <source>
        <dbReference type="ARBA" id="ARBA00022833"/>
    </source>
</evidence>
<evidence type="ECO:0000259" key="6">
    <source>
        <dbReference type="PROSITE" id="PS50808"/>
    </source>
</evidence>
<proteinExistence type="predicted"/>
<dbReference type="Proteomes" id="UP001497600">
    <property type="component" value="Chromosome H"/>
</dbReference>
<keyword evidence="1" id="KW-0479">Metal-binding</keyword>
<dbReference type="SMART" id="SM00614">
    <property type="entry name" value="ZnF_BED"/>
    <property type="match status" value="1"/>
</dbReference>
<sequence>MSYYPSNGNPLTFPSYSQNRQAQQLPQQIPQQIPQQQPQQQIPQQQSQQPQQQQQQQQQPQQQQQQPQQPQQLHQQTQPQQPQAQQPQAQQPQQSPHTQVTTTAQPQLENTQQPQFEEKVIVVKKERKNRPGQRFGAKKKSWVWSWFVQDAQDANIAACDFCGKVITRLSSDKGSPKKLSEHLKTHKLTKESINSTRPIPIDGNGITYAPNGMPMSYVTNYSGHSTDETDIKHKYPTGPPTTATSSANTVSSGTSMVGAPGSSNNAPPSSVTSSGGPNSINSLNFDLNRRYGLGEFENSQYTAMKFHKHIMSFLTENKLSISVIKSHSFKQLVYDLKPDSVADVKELTTLYSSLLEVSRFENNSSSQINHIDVPTTTESNMVNTLARVVEKGVSSVGGSLN</sequence>
<evidence type="ECO:0000313" key="7">
    <source>
        <dbReference type="EMBL" id="CAK7921312.1"/>
    </source>
</evidence>
<feature type="region of interest" description="Disordered" evidence="5">
    <location>
        <begin position="226"/>
        <end position="278"/>
    </location>
</feature>
<protein>
    <recommendedName>
        <fullName evidence="6">BED-type domain-containing protein</fullName>
    </recommendedName>
</protein>
<keyword evidence="3" id="KW-0862">Zinc</keyword>
<feature type="compositionally biased region" description="Polar residues" evidence="5">
    <location>
        <begin position="1"/>
        <end position="20"/>
    </location>
</feature>
<dbReference type="EMBL" id="OZ004260">
    <property type="protein sequence ID" value="CAK7921312.1"/>
    <property type="molecule type" value="Genomic_DNA"/>
</dbReference>
<feature type="compositionally biased region" description="Low complexity" evidence="5">
    <location>
        <begin position="240"/>
        <end position="270"/>
    </location>
</feature>